<dbReference type="Pfam" id="PF07310">
    <property type="entry name" value="PAS_5"/>
    <property type="match status" value="1"/>
</dbReference>
<keyword evidence="2" id="KW-1185">Reference proteome</keyword>
<proteinExistence type="predicted"/>
<sequence>MLGDTSILTAAEQAIRAQLIIPEQQELFDYWRSKRGASGYPMRADIQPGEIKALLPCISLLDILDGGPVGGTPKLRVRLAGTRLRDYLGIEMTGRCLDEFDLGDQRLYWDAAYREVAEGGRPAQGVVPLTPWRQPHIFQFWLRLPLVDGEGRIVMVLGHDAFLQSEKAHALANRANLRIA</sequence>
<protein>
    <submittedName>
        <fullName evidence="1">PAS domain-containing protein</fullName>
    </submittedName>
</protein>
<dbReference type="InterPro" id="IPR009922">
    <property type="entry name" value="DUF1457"/>
</dbReference>
<comment type="caution">
    <text evidence="1">The sequence shown here is derived from an EMBL/GenBank/DDBJ whole genome shotgun (WGS) entry which is preliminary data.</text>
</comment>
<name>A0A6N6VMN1_9HYPH</name>
<evidence type="ECO:0000313" key="2">
    <source>
        <dbReference type="Proteomes" id="UP000468901"/>
    </source>
</evidence>
<evidence type="ECO:0000313" key="1">
    <source>
        <dbReference type="EMBL" id="KAB7741635.1"/>
    </source>
</evidence>
<organism evidence="1 2">
    <name type="scientific">Parvibaculum sedimenti</name>
    <dbReference type="NCBI Taxonomy" id="2608632"/>
    <lineage>
        <taxon>Bacteria</taxon>
        <taxon>Pseudomonadati</taxon>
        <taxon>Pseudomonadota</taxon>
        <taxon>Alphaproteobacteria</taxon>
        <taxon>Hyphomicrobiales</taxon>
        <taxon>Parvibaculaceae</taxon>
        <taxon>Parvibaculum</taxon>
    </lineage>
</organism>
<accession>A0A6N6VMN1</accession>
<reference evidence="1 2" key="1">
    <citation type="submission" date="2019-09" db="EMBL/GenBank/DDBJ databases">
        <title>Parvibaculum sedimenti sp. nov., isolated from sediment.</title>
        <authorList>
            <person name="Wang Y."/>
        </authorList>
    </citation>
    <scope>NUCLEOTIDE SEQUENCE [LARGE SCALE GENOMIC DNA]</scope>
    <source>
        <strain evidence="1 2">HXT-9</strain>
    </source>
</reference>
<dbReference type="RefSeq" id="WP_152214938.1">
    <property type="nucleotide sequence ID" value="NZ_JBAQYD010000027.1"/>
</dbReference>
<gene>
    <name evidence="1" type="ORF">F2P47_04320</name>
</gene>
<dbReference type="Proteomes" id="UP000468901">
    <property type="component" value="Unassembled WGS sequence"/>
</dbReference>
<dbReference type="AlphaFoldDB" id="A0A6N6VMN1"/>
<dbReference type="EMBL" id="WESC01000003">
    <property type="protein sequence ID" value="KAB7741635.1"/>
    <property type="molecule type" value="Genomic_DNA"/>
</dbReference>